<dbReference type="GO" id="GO:0005634">
    <property type="term" value="C:nucleus"/>
    <property type="evidence" value="ECO:0007669"/>
    <property type="project" value="TreeGrafter"/>
</dbReference>
<feature type="compositionally biased region" description="Low complexity" evidence="2">
    <location>
        <begin position="15"/>
        <end position="28"/>
    </location>
</feature>
<accession>A0A6P4J752</accession>
<keyword evidence="4" id="KW-1185">Reference proteome</keyword>
<feature type="compositionally biased region" description="Low complexity" evidence="2">
    <location>
        <begin position="109"/>
        <end position="123"/>
    </location>
</feature>
<dbReference type="PROSITE" id="PS51808">
    <property type="entry name" value="CHCH"/>
    <property type="match status" value="1"/>
</dbReference>
<evidence type="ECO:0000259" key="3">
    <source>
        <dbReference type="Pfam" id="PF06747"/>
    </source>
</evidence>
<dbReference type="AlphaFoldDB" id="A0A6P4J752"/>
<evidence type="ECO:0000256" key="1">
    <source>
        <dbReference type="ARBA" id="ARBA00023157"/>
    </source>
</evidence>
<feature type="domain" description="CHCH" evidence="3">
    <location>
        <begin position="144"/>
        <end position="177"/>
    </location>
</feature>
<dbReference type="PANTHER" id="PTHR13523:SF2">
    <property type="entry name" value="COILED-COIL-HELIX-COILED-COIL-HELIX DOMAIN CONTAINING 2, ISOFORM A-RELATED"/>
    <property type="match status" value="1"/>
</dbReference>
<name>A0A6P4J752_DROKI</name>
<evidence type="ECO:0000313" key="4">
    <source>
        <dbReference type="Proteomes" id="UP001652661"/>
    </source>
</evidence>
<gene>
    <name evidence="5" type="primary">LOC108085318</name>
</gene>
<dbReference type="RefSeq" id="XP_017037362.1">
    <property type="nucleotide sequence ID" value="XM_017181873.3"/>
</dbReference>
<reference evidence="5" key="1">
    <citation type="submission" date="2025-08" db="UniProtKB">
        <authorList>
            <consortium name="RefSeq"/>
        </authorList>
    </citation>
    <scope>IDENTIFICATION</scope>
    <source>
        <strain evidence="5">14028-0561.14</strain>
        <tissue evidence="5">Whole fly</tissue>
    </source>
</reference>
<feature type="region of interest" description="Disordered" evidence="2">
    <location>
        <begin position="1"/>
        <end position="67"/>
    </location>
</feature>
<dbReference type="GeneID" id="108085318"/>
<dbReference type="Pfam" id="PF06747">
    <property type="entry name" value="CHCH"/>
    <property type="match status" value="1"/>
</dbReference>
<dbReference type="GO" id="GO:0005739">
    <property type="term" value="C:mitochondrion"/>
    <property type="evidence" value="ECO:0007669"/>
    <property type="project" value="TreeGrafter"/>
</dbReference>
<organism evidence="4 5">
    <name type="scientific">Drosophila kikkawai</name>
    <name type="common">Fruit fly</name>
    <dbReference type="NCBI Taxonomy" id="30033"/>
    <lineage>
        <taxon>Eukaryota</taxon>
        <taxon>Metazoa</taxon>
        <taxon>Ecdysozoa</taxon>
        <taxon>Arthropoda</taxon>
        <taxon>Hexapoda</taxon>
        <taxon>Insecta</taxon>
        <taxon>Pterygota</taxon>
        <taxon>Neoptera</taxon>
        <taxon>Endopterygota</taxon>
        <taxon>Diptera</taxon>
        <taxon>Brachycera</taxon>
        <taxon>Muscomorpha</taxon>
        <taxon>Ephydroidea</taxon>
        <taxon>Drosophilidae</taxon>
        <taxon>Drosophila</taxon>
        <taxon>Sophophora</taxon>
    </lineage>
</organism>
<dbReference type="PANTHER" id="PTHR13523">
    <property type="entry name" value="COILED-COIL-HELIX-COILED-COIL-HELIX DOMAIN CONTAINING 2/NUR77"/>
    <property type="match status" value="1"/>
</dbReference>
<feature type="compositionally biased region" description="Low complexity" evidence="2">
    <location>
        <begin position="49"/>
        <end position="60"/>
    </location>
</feature>
<dbReference type="GO" id="GO:0007005">
    <property type="term" value="P:mitochondrion organization"/>
    <property type="evidence" value="ECO:0007669"/>
    <property type="project" value="InterPro"/>
</dbReference>
<dbReference type="Proteomes" id="UP001652661">
    <property type="component" value="Chromosome 3R"/>
</dbReference>
<evidence type="ECO:0000313" key="5">
    <source>
        <dbReference type="RefSeq" id="XP_017037362.1"/>
    </source>
</evidence>
<evidence type="ECO:0000256" key="2">
    <source>
        <dbReference type="SAM" id="MobiDB-lite"/>
    </source>
</evidence>
<dbReference type="InterPro" id="IPR010625">
    <property type="entry name" value="CHCH"/>
</dbReference>
<sequence>MPRQRSETRSSGNGSVRRQPSHRQSSSHAVNGGSSRNLPAVQKPKKENVPVVTPTPAPAAEAKGRSTGDMFKDMATTAAGVAAGSAVGHAVGAGVTGMFSGRGQSGTAQQEQQQAPQQQQQQESEVKNIQQPYRSHQLVEDGPCAFELRQFLKCTEENNDISVCKEFNEAMQQCRRRYNV</sequence>
<dbReference type="OMA" id="EDGPCAY"/>
<feature type="region of interest" description="Disordered" evidence="2">
    <location>
        <begin position="93"/>
        <end position="123"/>
    </location>
</feature>
<protein>
    <submittedName>
        <fullName evidence="5">Coiled-coil-helix-coiled-coil-helix domain-containing protein 10, mitochondrial</fullName>
    </submittedName>
</protein>
<dbReference type="OrthoDB" id="1106148at2759"/>
<proteinExistence type="predicted"/>
<dbReference type="InterPro" id="IPR055304">
    <property type="entry name" value="CHCHD2/10-like"/>
</dbReference>
<keyword evidence="1" id="KW-1015">Disulfide bond</keyword>